<gene>
    <name evidence="1" type="ORF">ACFVKH_07060</name>
</gene>
<dbReference type="Gene3D" id="3.10.450.50">
    <property type="match status" value="1"/>
</dbReference>
<organism evidence="1 2">
    <name type="scientific">Almyronema epifaneia S1</name>
    <dbReference type="NCBI Taxonomy" id="2991925"/>
    <lineage>
        <taxon>Bacteria</taxon>
        <taxon>Bacillati</taxon>
        <taxon>Cyanobacteriota</taxon>
        <taxon>Cyanophyceae</taxon>
        <taxon>Nodosilineales</taxon>
        <taxon>Nodosilineaceae</taxon>
        <taxon>Almyronema</taxon>
        <taxon>Almyronema epifaneia</taxon>
    </lineage>
</organism>
<reference evidence="1 2" key="1">
    <citation type="submission" date="2024-10" db="EMBL/GenBank/DDBJ databases">
        <authorList>
            <person name="Ratan Roy A."/>
            <person name="Morales Sandoval P.H."/>
            <person name="De Los Santos Villalobos S."/>
            <person name="Chakraborty S."/>
            <person name="Mukherjee J."/>
        </authorList>
    </citation>
    <scope>NUCLEOTIDE SEQUENCE [LARGE SCALE GENOMIC DNA]</scope>
    <source>
        <strain evidence="1 2">S1</strain>
    </source>
</reference>
<dbReference type="PANTHER" id="PTHR31094:SF2">
    <property type="entry name" value="RIKEN CDNA 2310061I04 GENE"/>
    <property type="match status" value="1"/>
</dbReference>
<protein>
    <submittedName>
        <fullName evidence="1">DUF2358 domain-containing protein</fullName>
    </submittedName>
</protein>
<sequence length="154" mass="18078">MTETTPGDRLPTLPPPAQVQKAIATLEADLPTLFAQDISYDIYTPDIFFQDPVNRFKGKFNYRIIFWTLRFHGRLFFTDLHFDVHEVRQAAADCIQVDWTVRGTLRLPWRSRLFFNGQSNYKLRESGLIYEHIDTWDRPPSAILKQFFQTQPPA</sequence>
<comment type="caution">
    <text evidence="1">The sequence shown here is derived from an EMBL/GenBank/DDBJ whole genome shotgun (WGS) entry which is preliminary data.</text>
</comment>
<dbReference type="Proteomes" id="UP001600165">
    <property type="component" value="Unassembled WGS sequence"/>
</dbReference>
<keyword evidence="2" id="KW-1185">Reference proteome</keyword>
<evidence type="ECO:0000313" key="1">
    <source>
        <dbReference type="EMBL" id="MFE4106026.1"/>
    </source>
</evidence>
<dbReference type="SUPFAM" id="SSF54427">
    <property type="entry name" value="NTF2-like"/>
    <property type="match status" value="1"/>
</dbReference>
<dbReference type="PANTHER" id="PTHR31094">
    <property type="entry name" value="RIKEN CDNA 2310061I04 GENE"/>
    <property type="match status" value="1"/>
</dbReference>
<accession>A0ABW6ICX8</accession>
<dbReference type="Pfam" id="PF10184">
    <property type="entry name" value="DUF2358"/>
    <property type="match status" value="1"/>
</dbReference>
<dbReference type="InterPro" id="IPR032710">
    <property type="entry name" value="NTF2-like_dom_sf"/>
</dbReference>
<dbReference type="RefSeq" id="WP_377963380.1">
    <property type="nucleotide sequence ID" value="NZ_JBHZOL010000046.1"/>
</dbReference>
<dbReference type="InterPro" id="IPR018790">
    <property type="entry name" value="DUF2358"/>
</dbReference>
<name>A0ABW6ICX8_9CYAN</name>
<proteinExistence type="predicted"/>
<dbReference type="EMBL" id="JBHZOL010000046">
    <property type="protein sequence ID" value="MFE4106026.1"/>
    <property type="molecule type" value="Genomic_DNA"/>
</dbReference>
<evidence type="ECO:0000313" key="2">
    <source>
        <dbReference type="Proteomes" id="UP001600165"/>
    </source>
</evidence>